<feature type="region of interest" description="Disordered" evidence="2">
    <location>
        <begin position="16"/>
        <end position="48"/>
    </location>
</feature>
<evidence type="ECO:0000313" key="3">
    <source>
        <dbReference type="EMBL" id="AFM19528.1"/>
    </source>
</evidence>
<sequence>MIGPMSIEVVYTAESTATGGGRDGHVKSTDGKLDLDTRPPKEMGGSGEGVNPELLFSAGYSACFLGALRLVAKDEEIGLDDASGITARVGIGESGKAVGDGESSEADGGLGLTVELIGYLPGLEQAVADDLMQKAHGVCPYSKATRGNIDVKLAAKV</sequence>
<dbReference type="PATRIC" id="fig|710421.3.peg.4816"/>
<comment type="similarity">
    <text evidence="1">Belongs to the OsmC/Ohr family.</text>
</comment>
<name>I4BQH1_MYCCN</name>
<organism evidence="3 4">
    <name type="scientific">Mycolicibacterium chubuense (strain NBB4)</name>
    <name type="common">Mycobacterium chubuense</name>
    <dbReference type="NCBI Taxonomy" id="710421"/>
    <lineage>
        <taxon>Bacteria</taxon>
        <taxon>Bacillati</taxon>
        <taxon>Actinomycetota</taxon>
        <taxon>Actinomycetes</taxon>
        <taxon>Mycobacteriales</taxon>
        <taxon>Mycobacteriaceae</taxon>
        <taxon>Mycolicibacterium</taxon>
    </lineage>
</organism>
<dbReference type="EMBL" id="CP003053">
    <property type="protein sequence ID" value="AFM19528.1"/>
    <property type="molecule type" value="Genomic_DNA"/>
</dbReference>
<accession>I4BQH1</accession>
<dbReference type="Pfam" id="PF02566">
    <property type="entry name" value="OsmC"/>
    <property type="match status" value="1"/>
</dbReference>
<protein>
    <submittedName>
        <fullName evidence="3">Peroxiredoxin, Ohr subfamily</fullName>
    </submittedName>
</protein>
<dbReference type="InterPro" id="IPR003718">
    <property type="entry name" value="OsmC/Ohr_fam"/>
</dbReference>
<proteinExistence type="inferred from homology"/>
<dbReference type="AlphaFoldDB" id="I4BQH1"/>
<dbReference type="SUPFAM" id="SSF82784">
    <property type="entry name" value="OsmC-like"/>
    <property type="match status" value="1"/>
</dbReference>
<gene>
    <name evidence="3" type="ordered locus">Mycch_4833</name>
</gene>
<evidence type="ECO:0000256" key="2">
    <source>
        <dbReference type="SAM" id="MobiDB-lite"/>
    </source>
</evidence>
<reference evidence="3 4" key="1">
    <citation type="submission" date="2012-06" db="EMBL/GenBank/DDBJ databases">
        <title>Complete sequence of chromosome of Mycobacterium chubuense NBB4.</title>
        <authorList>
            <consortium name="US DOE Joint Genome Institute"/>
            <person name="Lucas S."/>
            <person name="Han J."/>
            <person name="Lapidus A."/>
            <person name="Cheng J.-F."/>
            <person name="Goodwin L."/>
            <person name="Pitluck S."/>
            <person name="Peters L."/>
            <person name="Mikhailova N."/>
            <person name="Teshima H."/>
            <person name="Detter J.C."/>
            <person name="Han C."/>
            <person name="Tapia R."/>
            <person name="Land M."/>
            <person name="Hauser L."/>
            <person name="Kyrpides N."/>
            <person name="Ivanova N."/>
            <person name="Pagani I."/>
            <person name="Mattes T."/>
            <person name="Holmes A."/>
            <person name="Rutledge P."/>
            <person name="Paulsen I."/>
            <person name="Coleman N."/>
            <person name="Woyke T."/>
        </authorList>
    </citation>
    <scope>NUCLEOTIDE SEQUENCE [LARGE SCALE GENOMIC DNA]</scope>
    <source>
        <strain evidence="3 4">NBB4</strain>
    </source>
</reference>
<evidence type="ECO:0000313" key="4">
    <source>
        <dbReference type="Proteomes" id="UP000006057"/>
    </source>
</evidence>
<dbReference type="Gene3D" id="2.20.25.10">
    <property type="match status" value="1"/>
</dbReference>
<dbReference type="HOGENOM" id="CLU_106355_2_1_11"/>
<dbReference type="PANTHER" id="PTHR33797:SF2">
    <property type="entry name" value="ORGANIC HYDROPEROXIDE RESISTANCE PROTEIN-LIKE"/>
    <property type="match status" value="1"/>
</dbReference>
<dbReference type="KEGG" id="mcb:Mycch_4833"/>
<dbReference type="InterPro" id="IPR036102">
    <property type="entry name" value="OsmC/Ohrsf"/>
</dbReference>
<dbReference type="InterPro" id="IPR015946">
    <property type="entry name" value="KH_dom-like_a/b"/>
</dbReference>
<dbReference type="PANTHER" id="PTHR33797">
    <property type="entry name" value="ORGANIC HYDROPEROXIDE RESISTANCE PROTEIN-LIKE"/>
    <property type="match status" value="1"/>
</dbReference>
<dbReference type="InterPro" id="IPR019953">
    <property type="entry name" value="OHR"/>
</dbReference>
<dbReference type="NCBIfam" id="TIGR03561">
    <property type="entry name" value="organ_hyd_perox"/>
    <property type="match status" value="1"/>
</dbReference>
<dbReference type="Proteomes" id="UP000006057">
    <property type="component" value="Chromosome"/>
</dbReference>
<feature type="compositionally biased region" description="Basic and acidic residues" evidence="2">
    <location>
        <begin position="22"/>
        <end position="41"/>
    </location>
</feature>
<dbReference type="eggNOG" id="COG1764">
    <property type="taxonomic scope" value="Bacteria"/>
</dbReference>
<dbReference type="GO" id="GO:0006979">
    <property type="term" value="P:response to oxidative stress"/>
    <property type="evidence" value="ECO:0007669"/>
    <property type="project" value="InterPro"/>
</dbReference>
<evidence type="ECO:0000256" key="1">
    <source>
        <dbReference type="ARBA" id="ARBA00007378"/>
    </source>
</evidence>
<dbReference type="Gene3D" id="3.30.300.20">
    <property type="match status" value="1"/>
</dbReference>
<dbReference type="STRING" id="710421.Mycch_4833"/>
<keyword evidence="4" id="KW-1185">Reference proteome</keyword>